<dbReference type="InterPro" id="IPR050091">
    <property type="entry name" value="PKS_NRPS_Biosynth_Enz"/>
</dbReference>
<dbReference type="SUPFAM" id="SSF53901">
    <property type="entry name" value="Thiolase-like"/>
    <property type="match status" value="1"/>
</dbReference>
<dbReference type="SUPFAM" id="SSF55048">
    <property type="entry name" value="Probable ACP-binding domain of malonyl-CoA ACP transacylase"/>
    <property type="match status" value="1"/>
</dbReference>
<dbReference type="GO" id="GO:0004315">
    <property type="term" value="F:3-oxoacyl-[acyl-carrier-protein] synthase activity"/>
    <property type="evidence" value="ECO:0007669"/>
    <property type="project" value="InterPro"/>
</dbReference>
<dbReference type="Pfam" id="PF00109">
    <property type="entry name" value="ketoacyl-synt"/>
    <property type="match status" value="1"/>
</dbReference>
<dbReference type="RefSeq" id="WP_099643597.1">
    <property type="nucleotide sequence ID" value="NZ_NKHF01000096.1"/>
</dbReference>
<dbReference type="InterPro" id="IPR016035">
    <property type="entry name" value="Acyl_Trfase/lysoPLipase"/>
</dbReference>
<dbReference type="Pfam" id="PF07993">
    <property type="entry name" value="NAD_binding_4"/>
    <property type="match status" value="1"/>
</dbReference>
<dbReference type="CDD" id="cd00833">
    <property type="entry name" value="PKS"/>
    <property type="match status" value="1"/>
</dbReference>
<organism evidence="7 8">
    <name type="scientific">Pseudoalteromonas piscicida</name>
    <dbReference type="NCBI Taxonomy" id="43662"/>
    <lineage>
        <taxon>Bacteria</taxon>
        <taxon>Pseudomonadati</taxon>
        <taxon>Pseudomonadota</taxon>
        <taxon>Gammaproteobacteria</taxon>
        <taxon>Alteromonadales</taxon>
        <taxon>Pseudoalteromonadaceae</taxon>
        <taxon>Pseudoalteromonas</taxon>
    </lineage>
</organism>
<dbReference type="InterPro" id="IPR018201">
    <property type="entry name" value="Ketoacyl_synth_AS"/>
</dbReference>
<dbReference type="GO" id="GO:0004312">
    <property type="term" value="F:fatty acid synthase activity"/>
    <property type="evidence" value="ECO:0007669"/>
    <property type="project" value="TreeGrafter"/>
</dbReference>
<dbReference type="PANTHER" id="PTHR43775:SF51">
    <property type="entry name" value="INACTIVE PHENOLPHTHIOCEROL SYNTHESIS POLYKETIDE SYNTHASE TYPE I PKS1-RELATED"/>
    <property type="match status" value="1"/>
</dbReference>
<dbReference type="InterPro" id="IPR013120">
    <property type="entry name" value="FAR_NAD-bd"/>
</dbReference>
<dbReference type="InterPro" id="IPR020841">
    <property type="entry name" value="PKS_Beta-ketoAc_synthase_dom"/>
</dbReference>
<dbReference type="InterPro" id="IPR014030">
    <property type="entry name" value="Ketoacyl_synth_N"/>
</dbReference>
<evidence type="ECO:0000313" key="7">
    <source>
        <dbReference type="EMBL" id="PCK30154.1"/>
    </source>
</evidence>
<dbReference type="Proteomes" id="UP000228621">
    <property type="component" value="Unassembled WGS sequence"/>
</dbReference>
<dbReference type="InterPro" id="IPR036291">
    <property type="entry name" value="NAD(P)-bd_dom_sf"/>
</dbReference>
<evidence type="ECO:0000256" key="3">
    <source>
        <dbReference type="ARBA" id="ARBA00022553"/>
    </source>
</evidence>
<evidence type="ECO:0000259" key="6">
    <source>
        <dbReference type="PROSITE" id="PS52004"/>
    </source>
</evidence>
<evidence type="ECO:0000313" key="8">
    <source>
        <dbReference type="Proteomes" id="UP000228621"/>
    </source>
</evidence>
<dbReference type="PROSITE" id="PS52004">
    <property type="entry name" value="KS3_2"/>
    <property type="match status" value="1"/>
</dbReference>
<dbReference type="PROSITE" id="PS50075">
    <property type="entry name" value="CARRIER"/>
    <property type="match status" value="1"/>
</dbReference>
<keyword evidence="2" id="KW-0596">Phosphopantetheine</keyword>
<gene>
    <name evidence="7" type="ORF">CEX98_19050</name>
</gene>
<feature type="domain" description="Carrier" evidence="5">
    <location>
        <begin position="881"/>
        <end position="956"/>
    </location>
</feature>
<dbReference type="Gene3D" id="3.40.50.720">
    <property type="entry name" value="NAD(P)-binding Rossmann-like Domain"/>
    <property type="match status" value="1"/>
</dbReference>
<dbReference type="SMART" id="SM00825">
    <property type="entry name" value="PKS_KS"/>
    <property type="match status" value="1"/>
</dbReference>
<dbReference type="NCBIfam" id="TIGR01746">
    <property type="entry name" value="Thioester-redct"/>
    <property type="match status" value="1"/>
</dbReference>
<dbReference type="InterPro" id="IPR010080">
    <property type="entry name" value="Thioester_reductase-like_dom"/>
</dbReference>
<dbReference type="InterPro" id="IPR016039">
    <property type="entry name" value="Thiolase-like"/>
</dbReference>
<dbReference type="SUPFAM" id="SSF52151">
    <property type="entry name" value="FabD/lysophospholipase-like"/>
    <property type="match status" value="1"/>
</dbReference>
<comment type="caution">
    <text evidence="7">The sequence shown here is derived from an EMBL/GenBank/DDBJ whole genome shotgun (WGS) entry which is preliminary data.</text>
</comment>
<dbReference type="InterPro" id="IPR036736">
    <property type="entry name" value="ACP-like_sf"/>
</dbReference>
<keyword evidence="3" id="KW-0597">Phosphoprotein</keyword>
<keyword evidence="8" id="KW-1185">Reference proteome</keyword>
<dbReference type="Gene3D" id="1.10.1200.10">
    <property type="entry name" value="ACP-like"/>
    <property type="match status" value="1"/>
</dbReference>
<comment type="pathway">
    <text evidence="1">Lipid metabolism; fatty acid biosynthesis.</text>
</comment>
<dbReference type="CDD" id="cd05235">
    <property type="entry name" value="SDR_e1"/>
    <property type="match status" value="1"/>
</dbReference>
<dbReference type="SMART" id="SM00827">
    <property type="entry name" value="PKS_AT"/>
    <property type="match status" value="1"/>
</dbReference>
<dbReference type="OrthoDB" id="9757559at2"/>
<dbReference type="Pfam" id="PF00698">
    <property type="entry name" value="Acyl_transf_1"/>
    <property type="match status" value="1"/>
</dbReference>
<dbReference type="Pfam" id="PF00550">
    <property type="entry name" value="PP-binding"/>
    <property type="match status" value="1"/>
</dbReference>
<dbReference type="Pfam" id="PF16197">
    <property type="entry name" value="KAsynt_C_assoc"/>
    <property type="match status" value="1"/>
</dbReference>
<dbReference type="UniPathway" id="UPA00094"/>
<dbReference type="Pfam" id="PF02801">
    <property type="entry name" value="Ketoacyl-synt_C"/>
    <property type="match status" value="1"/>
</dbReference>
<proteinExistence type="predicted"/>
<evidence type="ECO:0000259" key="5">
    <source>
        <dbReference type="PROSITE" id="PS50075"/>
    </source>
</evidence>
<dbReference type="EMBL" id="NKHF01000096">
    <property type="protein sequence ID" value="PCK30154.1"/>
    <property type="molecule type" value="Genomic_DNA"/>
</dbReference>
<dbReference type="Gene3D" id="3.40.366.10">
    <property type="entry name" value="Malonyl-Coenzyme A Acyl Carrier Protein, domain 2"/>
    <property type="match status" value="1"/>
</dbReference>
<name>A0A2A5JL31_PSEO7</name>
<evidence type="ECO:0000256" key="4">
    <source>
        <dbReference type="ARBA" id="ARBA00022679"/>
    </source>
</evidence>
<sequence length="1361" mass="148958">MLSEPTTITELAEELEDSIAIIGMAGRFPKAENIDAFWQTLCAGQSGMTVHQLSAEEQAQLPKDWVPVTLNLEGAADFDANLYNLSAREAAMIDPQQRCFLEVCQTAMEHAGYAPSQVDGKVGVFAGVSPSQYFIENVIHHVDSHNAMSLFSGSLPDQLATRVAWHLNLRGPAMTLATACSTSLTALSVAVQHLESFHCDMALVGGSSLQLGDEKGYQYIEGAIFSQDGICRPFDEKASGTLTGSGVAAVVLKRTKEALEDGDNIIAVIRSTALNNDGNEKVGYTAPSENAQAELVIEAMTAADLPVEQVKFVEAHGTATKLGDPIELNALSRAYEELGATAQQTYVGSLKTNYGHLDAAAGIAGVIKAALVLDKGVIPPMPHFEQPNPAFAMQTSPLRVNQQAVALNQQETLLAGVSSFGIGGTNAHVVLQNMPAKTQATAQLNPWSFVPLSAKSTKSLSDYNQAVLAEAERRGNLSRDCVKTMVHGRERYPLRRAVLLHQGEVYGQVGEHQAQHQAKVAFIFPGQGTQFVQMGMALYRSEPEYRRHLDQVAAYALNRGVDIIQLLHSDDAQLAITKNTQPVLFAVEYSLAKLLAYYGIQADAYLGHSLGEWVAACLSGLLSLEDALGAVIERARLMDSMPTGAMLSVSKSWQSIADLMPSGVELAVENSHDTCVIAGSFEAIQEAELILSEEGLSPKRLKTSHAYHSQQMAPMLSEFERYLTTLKFTQPSTPWISNRSGEWVDFATAATPQYWSEHVRHTVKFADGLALLKSQQYICVEVGPGQLFTQLLKRQDYHYGAATIGNAKQLGHEQQSLLRAVAQLWTCGVEPNWDVMLGEGAYQRQVMPTYPFERKTYWWGEKRLSHTEVAASVTPEPEPQAHGLSPEAQILSVFSSYFDRDDLTVEDDYFSLGGDSLLLVSVLKDINSKLGTSLTLDQFLQAPTASQLSQFVTTQSEQKNETELALTLSETLQPNNTDVQVDAAFITGCTGFWGIHLLQQLLDSSNSTLYCLVRAEDESAARQRLYQTARHYGLPLQIASSRIKVIIGDICEPLFGLPLEAFEALSQQVSKIYHLAASVNHFYGVESLRAANIDSVTTCLQLAAQGPKKRLIFASSISVYSNTAYVGETQVTEQPELLTGEFSSGYGHSKWAAEQLIWQAKARGFDTLVLRAGNITGPQESGQCNEKDAIWALVKGCIQVSAYPRSAAGLYVDMLPVDQACAITHALAEHAPAGSVYHLVPHNLLTFHDLAEQARALGYPLQILDDTLWAKRVTQMLTEAQQRPLYRMLQAQEEEAEVNKQLRFNNDLLCETLQKQHHSLPEISAGTVNRYIQRLMERGFLPCVTELNNQEKSAAVLTEEE</sequence>
<dbReference type="InterPro" id="IPR014031">
    <property type="entry name" value="Ketoacyl_synth_C"/>
</dbReference>
<accession>A0A2A5JL31</accession>
<dbReference type="GO" id="GO:0006633">
    <property type="term" value="P:fatty acid biosynthetic process"/>
    <property type="evidence" value="ECO:0007669"/>
    <property type="project" value="UniProtKB-UniPathway"/>
</dbReference>
<dbReference type="InterPro" id="IPR016036">
    <property type="entry name" value="Malonyl_transacylase_ACP-bd"/>
</dbReference>
<dbReference type="InterPro" id="IPR014043">
    <property type="entry name" value="Acyl_transferase_dom"/>
</dbReference>
<evidence type="ECO:0000256" key="1">
    <source>
        <dbReference type="ARBA" id="ARBA00005194"/>
    </source>
</evidence>
<dbReference type="InterPro" id="IPR009081">
    <property type="entry name" value="PP-bd_ACP"/>
</dbReference>
<feature type="domain" description="Ketosynthase family 3 (KS3)" evidence="6">
    <location>
        <begin position="16"/>
        <end position="433"/>
    </location>
</feature>
<reference evidence="8" key="1">
    <citation type="journal article" date="2019" name="Genome Announc.">
        <title>Draft Genome Sequence of Pseudoalteromonas piscicida Strain 36Y ROTHPW, an Hypersaline Seawater Isolate from the South Coast of Sonora, Mexico.</title>
        <authorList>
            <person name="Sanchez-Diaz R."/>
            <person name="Molina-Garza Z.J."/>
            <person name="Cruz-Suarez L.E."/>
            <person name="Selvin J."/>
            <person name="Kiran G.S."/>
            <person name="Ibarra-Gamez J.C."/>
            <person name="Gomez-Gil B."/>
            <person name="Galaviz-Silva L."/>
        </authorList>
    </citation>
    <scope>NUCLEOTIDE SEQUENCE [LARGE SCALE GENOMIC DNA]</scope>
    <source>
        <strain evidence="8">36Y_RITHPW</strain>
    </source>
</reference>
<evidence type="ECO:0000256" key="2">
    <source>
        <dbReference type="ARBA" id="ARBA00022450"/>
    </source>
</evidence>
<dbReference type="InterPro" id="IPR032821">
    <property type="entry name" value="PKS_assoc"/>
</dbReference>
<protein>
    <submittedName>
        <fullName evidence="7">Uncharacterized protein</fullName>
    </submittedName>
</protein>
<keyword evidence="4" id="KW-0808">Transferase</keyword>
<dbReference type="PANTHER" id="PTHR43775">
    <property type="entry name" value="FATTY ACID SYNTHASE"/>
    <property type="match status" value="1"/>
</dbReference>
<dbReference type="SUPFAM" id="SSF51735">
    <property type="entry name" value="NAD(P)-binding Rossmann-fold domains"/>
    <property type="match status" value="1"/>
</dbReference>
<dbReference type="InterPro" id="IPR001227">
    <property type="entry name" value="Ac_transferase_dom_sf"/>
</dbReference>
<dbReference type="Gene3D" id="3.30.70.3290">
    <property type="match status" value="1"/>
</dbReference>
<dbReference type="SUPFAM" id="SSF47336">
    <property type="entry name" value="ACP-like"/>
    <property type="match status" value="1"/>
</dbReference>
<dbReference type="PROSITE" id="PS00606">
    <property type="entry name" value="KS3_1"/>
    <property type="match status" value="1"/>
</dbReference>
<dbReference type="Gene3D" id="3.40.47.10">
    <property type="match status" value="1"/>
</dbReference>